<dbReference type="Proteomes" id="UP001168380">
    <property type="component" value="Unassembled WGS sequence"/>
</dbReference>
<comment type="caution">
    <text evidence="2">The sequence shown here is derived from an EMBL/GenBank/DDBJ whole genome shotgun (WGS) entry which is preliminary data.</text>
</comment>
<accession>A0ABT8TB12</accession>
<name>A0ABT8TB12_9GAMM</name>
<feature type="transmembrane region" description="Helical" evidence="1">
    <location>
        <begin position="7"/>
        <end position="32"/>
    </location>
</feature>
<gene>
    <name evidence="2" type="ORF">QWI16_01435</name>
</gene>
<evidence type="ECO:0000256" key="1">
    <source>
        <dbReference type="SAM" id="Phobius"/>
    </source>
</evidence>
<proteinExistence type="predicted"/>
<evidence type="ECO:0000313" key="3">
    <source>
        <dbReference type="Proteomes" id="UP001168380"/>
    </source>
</evidence>
<feature type="transmembrane region" description="Helical" evidence="1">
    <location>
        <begin position="66"/>
        <end position="88"/>
    </location>
</feature>
<dbReference type="EMBL" id="JAULRT010000032">
    <property type="protein sequence ID" value="MDO3380815.1"/>
    <property type="molecule type" value="Genomic_DNA"/>
</dbReference>
<organism evidence="2 3">
    <name type="scientific">Gilvimarinus algae</name>
    <dbReference type="NCBI Taxonomy" id="3058037"/>
    <lineage>
        <taxon>Bacteria</taxon>
        <taxon>Pseudomonadati</taxon>
        <taxon>Pseudomonadota</taxon>
        <taxon>Gammaproteobacteria</taxon>
        <taxon>Cellvibrionales</taxon>
        <taxon>Cellvibrionaceae</taxon>
        <taxon>Gilvimarinus</taxon>
    </lineage>
</organism>
<dbReference type="RefSeq" id="WP_302710936.1">
    <property type="nucleotide sequence ID" value="NZ_JAULRT010000032.1"/>
</dbReference>
<keyword evidence="1" id="KW-1133">Transmembrane helix</keyword>
<keyword evidence="3" id="KW-1185">Reference proteome</keyword>
<keyword evidence="1" id="KW-0472">Membrane</keyword>
<evidence type="ECO:0000313" key="2">
    <source>
        <dbReference type="EMBL" id="MDO3380815.1"/>
    </source>
</evidence>
<reference evidence="2" key="1">
    <citation type="submission" date="2023-07" db="EMBL/GenBank/DDBJ databases">
        <title>Gilvimarinus algae sp. nov., isolated from the surface of Kelp.</title>
        <authorList>
            <person name="Sun Y.Y."/>
            <person name="Gong Y."/>
            <person name="Du Z.J."/>
        </authorList>
    </citation>
    <scope>NUCLEOTIDE SEQUENCE</scope>
    <source>
        <strain evidence="2">SDUM040014</strain>
    </source>
</reference>
<protein>
    <submittedName>
        <fullName evidence="2">Uncharacterized protein</fullName>
    </submittedName>
</protein>
<keyword evidence="1" id="KW-0812">Transmembrane</keyword>
<feature type="transmembrane region" description="Helical" evidence="1">
    <location>
        <begin position="94"/>
        <end position="118"/>
    </location>
</feature>
<feature type="transmembrane region" description="Helical" evidence="1">
    <location>
        <begin position="38"/>
        <end position="59"/>
    </location>
</feature>
<sequence>MKMKNFYAILIACFLFSILFLGEIGISLYFWTEENYEVIGYVSWALYPLFLITCGFVSVKYSAKRRWWFSLVFAAAAYVLVLMLPVIIGTGLNFANWGVSAVVTPVAMLIFSGLGGGIHHYVAVKH</sequence>